<protein>
    <recommendedName>
        <fullName evidence="1">DNA (cytosine-5-)-methyltransferase</fullName>
        <ecNumber evidence="1">2.1.1.37</ecNumber>
    </recommendedName>
</protein>
<dbReference type="Gene3D" id="3.40.50.150">
    <property type="entry name" value="Vaccinia Virus protein VP39"/>
    <property type="match status" value="1"/>
</dbReference>
<dbReference type="SUPFAM" id="SSF53335">
    <property type="entry name" value="S-adenosyl-L-methionine-dependent methyltransferases"/>
    <property type="match status" value="1"/>
</dbReference>
<sequence length="683" mass="73176">MLTPQLVLSIAAKLVVDIFAGGGGWSTAYEQATGQHVHIAINHNPNALSMHEVNHPQAKHLIADVREVCPRQATGGIPVGWLHLSPDCTDHSQAKGGQPRDANVRALAWVTVRWSGTVRPDIISLENVVQILKWGRLIAKRDPATGRVVTLDMVMDPNTQKMVHRVADPGERVPVQNQYLVPDPKGLGRHWDRLVAILRSQGYTVEWRELNAADFGAGTTRTRLFMMARRDGLPIVWPQATHHKKPTKGQRGWRPAADGIDWSIEGNSIFGRKKELADATMRRIARGMDRYVLNSAAPFIVPIANWSRDGSHAASQPISTITAKPRGGAHAVVSPALVPATHHGADRAYDPREPARTITAAHRGEFMLSAPVLVQAGYGEREGQAPRSLNLQQPLGTVTAGGIKHALASGCLVQASHGEGKPGGAKRWGTGARSAQEPAGTFAAGSATFAAATAFMVQANGGYNATPAHDLRRSASTITNTGSQQQLITAHVSTLRRHSTGTEADGPVAGISAGGQHHGLVAAHLTAMSQNVTGSDPRDPAQTILAGAARYGLVEYDLAPEDEAGALRVAAFLMRYYGEGGQWGDLREPASTLTTRDRLALVTVHIQGTPYVIVDIRLRMLTPAELYDLQGFPKGYTITHGHDGRAFTKSQQVHMVGNSVSPPPAIALIAANAPRELLLRKAA</sequence>
<evidence type="ECO:0000256" key="4">
    <source>
        <dbReference type="ARBA" id="ARBA00022691"/>
    </source>
</evidence>
<dbReference type="InterPro" id="IPR001525">
    <property type="entry name" value="C5_MeTfrase"/>
</dbReference>
<dbReference type="GO" id="GO:0003886">
    <property type="term" value="F:DNA (cytosine-5-)-methyltransferase activity"/>
    <property type="evidence" value="ECO:0007669"/>
    <property type="project" value="UniProtKB-EC"/>
</dbReference>
<dbReference type="GO" id="GO:0032259">
    <property type="term" value="P:methylation"/>
    <property type="evidence" value="ECO:0007669"/>
    <property type="project" value="UniProtKB-KW"/>
</dbReference>
<evidence type="ECO:0000256" key="2">
    <source>
        <dbReference type="ARBA" id="ARBA00022603"/>
    </source>
</evidence>
<evidence type="ECO:0000256" key="5">
    <source>
        <dbReference type="ARBA" id="ARBA00022747"/>
    </source>
</evidence>
<proteinExistence type="predicted"/>
<keyword evidence="3 7" id="KW-0808">Transferase</keyword>
<dbReference type="EC" id="2.1.1.37" evidence="1"/>
<comment type="catalytic activity">
    <reaction evidence="6">
        <text>a 2'-deoxycytidine in DNA + S-adenosyl-L-methionine = a 5-methyl-2'-deoxycytidine in DNA + S-adenosyl-L-homocysteine + H(+)</text>
        <dbReference type="Rhea" id="RHEA:13681"/>
        <dbReference type="Rhea" id="RHEA-COMP:11369"/>
        <dbReference type="Rhea" id="RHEA-COMP:11370"/>
        <dbReference type="ChEBI" id="CHEBI:15378"/>
        <dbReference type="ChEBI" id="CHEBI:57856"/>
        <dbReference type="ChEBI" id="CHEBI:59789"/>
        <dbReference type="ChEBI" id="CHEBI:85452"/>
        <dbReference type="ChEBI" id="CHEBI:85454"/>
        <dbReference type="EC" id="2.1.1.37"/>
    </reaction>
</comment>
<keyword evidence="2 7" id="KW-0489">Methyltransferase</keyword>
<gene>
    <name evidence="7" type="ORF">SAMEA1982600_05215</name>
</gene>
<evidence type="ECO:0000256" key="3">
    <source>
        <dbReference type="ARBA" id="ARBA00022679"/>
    </source>
</evidence>
<dbReference type="PANTHER" id="PTHR10629:SF52">
    <property type="entry name" value="DNA (CYTOSINE-5)-METHYLTRANSFERASE 1"/>
    <property type="match status" value="1"/>
</dbReference>
<dbReference type="Pfam" id="PF00145">
    <property type="entry name" value="DNA_methylase"/>
    <property type="match status" value="3"/>
</dbReference>
<dbReference type="PANTHER" id="PTHR10629">
    <property type="entry name" value="CYTOSINE-SPECIFIC METHYLTRANSFERASE"/>
    <property type="match status" value="1"/>
</dbReference>
<organism evidence="7 8">
    <name type="scientific">Bordetella ansorpii</name>
    <dbReference type="NCBI Taxonomy" id="288768"/>
    <lineage>
        <taxon>Bacteria</taxon>
        <taxon>Pseudomonadati</taxon>
        <taxon>Pseudomonadota</taxon>
        <taxon>Betaproteobacteria</taxon>
        <taxon>Burkholderiales</taxon>
        <taxon>Alcaligenaceae</taxon>
        <taxon>Bordetella</taxon>
    </lineage>
</organism>
<keyword evidence="5" id="KW-0680">Restriction system</keyword>
<accession>A0A157RM43</accession>
<keyword evidence="4" id="KW-0949">S-adenosyl-L-methionine</keyword>
<name>A0A157RM43_9BORD</name>
<evidence type="ECO:0000256" key="1">
    <source>
        <dbReference type="ARBA" id="ARBA00011975"/>
    </source>
</evidence>
<evidence type="ECO:0000256" key="6">
    <source>
        <dbReference type="ARBA" id="ARBA00047422"/>
    </source>
</evidence>
<reference evidence="7 8" key="1">
    <citation type="submission" date="2016-03" db="EMBL/GenBank/DDBJ databases">
        <authorList>
            <consortium name="Pathogen Informatics"/>
        </authorList>
    </citation>
    <scope>NUCLEOTIDE SEQUENCE [LARGE SCALE GENOMIC DNA]</scope>
    <source>
        <strain evidence="7 8">NCTC13364</strain>
    </source>
</reference>
<dbReference type="Proteomes" id="UP000077037">
    <property type="component" value="Unassembled WGS sequence"/>
</dbReference>
<dbReference type="InterPro" id="IPR050390">
    <property type="entry name" value="C5-Methyltransferase"/>
</dbReference>
<dbReference type="GO" id="GO:0003677">
    <property type="term" value="F:DNA binding"/>
    <property type="evidence" value="ECO:0007669"/>
    <property type="project" value="TreeGrafter"/>
</dbReference>
<dbReference type="RefSeq" id="WP_066420970.1">
    <property type="nucleotide sequence ID" value="NZ_FKBS01000029.1"/>
</dbReference>
<dbReference type="Gene3D" id="3.90.120.10">
    <property type="entry name" value="DNA Methylase, subunit A, domain 2"/>
    <property type="match status" value="1"/>
</dbReference>
<dbReference type="InterPro" id="IPR029063">
    <property type="entry name" value="SAM-dependent_MTases_sf"/>
</dbReference>
<dbReference type="OrthoDB" id="9813719at2"/>
<dbReference type="GO" id="GO:0009307">
    <property type="term" value="P:DNA restriction-modification system"/>
    <property type="evidence" value="ECO:0007669"/>
    <property type="project" value="UniProtKB-KW"/>
</dbReference>
<dbReference type="GO" id="GO:0044027">
    <property type="term" value="P:negative regulation of gene expression via chromosomal CpG island methylation"/>
    <property type="evidence" value="ECO:0007669"/>
    <property type="project" value="TreeGrafter"/>
</dbReference>
<evidence type="ECO:0000313" key="8">
    <source>
        <dbReference type="Proteomes" id="UP000077037"/>
    </source>
</evidence>
<evidence type="ECO:0000313" key="7">
    <source>
        <dbReference type="EMBL" id="SAI59070.1"/>
    </source>
</evidence>
<dbReference type="AlphaFoldDB" id="A0A157RM43"/>
<dbReference type="EMBL" id="FKBS01000029">
    <property type="protein sequence ID" value="SAI59070.1"/>
    <property type="molecule type" value="Genomic_DNA"/>
</dbReference>